<feature type="region of interest" description="Disordered" evidence="8">
    <location>
        <begin position="765"/>
        <end position="789"/>
    </location>
</feature>
<dbReference type="PANTHER" id="PTHR24393:SF34">
    <property type="entry name" value="PR_SET DOMAIN 13"/>
    <property type="match status" value="1"/>
</dbReference>
<feature type="region of interest" description="Disordered" evidence="8">
    <location>
        <begin position="1824"/>
        <end position="2225"/>
    </location>
</feature>
<dbReference type="InterPro" id="IPR017956">
    <property type="entry name" value="AT_hook_DNA-bd_motif"/>
</dbReference>
<feature type="compositionally biased region" description="Polar residues" evidence="8">
    <location>
        <begin position="1849"/>
        <end position="1861"/>
    </location>
</feature>
<feature type="compositionally biased region" description="Basic and acidic residues" evidence="8">
    <location>
        <begin position="2047"/>
        <end position="2095"/>
    </location>
</feature>
<feature type="domain" description="C2H2-type" evidence="9">
    <location>
        <begin position="2632"/>
        <end position="2660"/>
    </location>
</feature>
<dbReference type="FunFam" id="3.30.160.60:FF:001732">
    <property type="entry name" value="Zgc:162936"/>
    <property type="match status" value="1"/>
</dbReference>
<dbReference type="PROSITE" id="PS00028">
    <property type="entry name" value="ZINC_FINGER_C2H2_1"/>
    <property type="match status" value="4"/>
</dbReference>
<evidence type="ECO:0000313" key="10">
    <source>
        <dbReference type="Proteomes" id="UP000515154"/>
    </source>
</evidence>
<feature type="domain" description="C2H2-type" evidence="9">
    <location>
        <begin position="2512"/>
        <end position="2540"/>
    </location>
</feature>
<dbReference type="Pfam" id="PF13912">
    <property type="entry name" value="zf-C2H2_6"/>
    <property type="match status" value="1"/>
</dbReference>
<proteinExistence type="predicted"/>
<dbReference type="Proteomes" id="UP000515154">
    <property type="component" value="Linkage group LG20"/>
</dbReference>
<feature type="compositionally biased region" description="Polar residues" evidence="8">
    <location>
        <begin position="1299"/>
        <end position="1308"/>
    </location>
</feature>
<feature type="compositionally biased region" description="Acidic residues" evidence="8">
    <location>
        <begin position="2163"/>
        <end position="2195"/>
    </location>
</feature>
<feature type="region of interest" description="Disordered" evidence="8">
    <location>
        <begin position="1189"/>
        <end position="1273"/>
    </location>
</feature>
<dbReference type="Gene3D" id="3.30.160.60">
    <property type="entry name" value="Classic Zinc Finger"/>
    <property type="match status" value="3"/>
</dbReference>
<feature type="region of interest" description="Disordered" evidence="8">
    <location>
        <begin position="826"/>
        <end position="859"/>
    </location>
</feature>
<evidence type="ECO:0000256" key="6">
    <source>
        <dbReference type="ARBA" id="ARBA00023242"/>
    </source>
</evidence>
<feature type="compositionally biased region" description="Low complexity" evidence="8">
    <location>
        <begin position="888"/>
        <end position="906"/>
    </location>
</feature>
<keyword evidence="3" id="KW-0677">Repeat</keyword>
<dbReference type="PANTHER" id="PTHR24393">
    <property type="entry name" value="ZINC FINGER PROTEIN"/>
    <property type="match status" value="1"/>
</dbReference>
<accession>A0A7E6FIB2</accession>
<keyword evidence="4 7" id="KW-0863">Zinc-finger</keyword>
<dbReference type="FunFam" id="3.30.160.60:FF:000145">
    <property type="entry name" value="Zinc finger protein 574"/>
    <property type="match status" value="1"/>
</dbReference>
<feature type="domain" description="C2H2-type" evidence="9">
    <location>
        <begin position="2541"/>
        <end position="2569"/>
    </location>
</feature>
<feature type="region of interest" description="Disordered" evidence="8">
    <location>
        <begin position="888"/>
        <end position="950"/>
    </location>
</feature>
<evidence type="ECO:0000256" key="5">
    <source>
        <dbReference type="ARBA" id="ARBA00022833"/>
    </source>
</evidence>
<keyword evidence="5" id="KW-0862">Zinc</keyword>
<dbReference type="GO" id="GO:0005694">
    <property type="term" value="C:chromosome"/>
    <property type="evidence" value="ECO:0007669"/>
    <property type="project" value="UniProtKB-ARBA"/>
</dbReference>
<feature type="domain" description="C2H2-type" evidence="9">
    <location>
        <begin position="2575"/>
        <end position="2602"/>
    </location>
</feature>
<feature type="compositionally biased region" description="Polar residues" evidence="8">
    <location>
        <begin position="843"/>
        <end position="859"/>
    </location>
</feature>
<dbReference type="SMART" id="SM00355">
    <property type="entry name" value="ZnF_C2H2"/>
    <property type="match status" value="8"/>
</dbReference>
<protein>
    <submittedName>
        <fullName evidence="11">Protein piccolo isoform X9</fullName>
    </submittedName>
</protein>
<feature type="compositionally biased region" description="Basic and acidic residues" evidence="8">
    <location>
        <begin position="2009"/>
        <end position="2040"/>
    </location>
</feature>
<dbReference type="InterPro" id="IPR036236">
    <property type="entry name" value="Znf_C2H2_sf"/>
</dbReference>
<keyword evidence="6" id="KW-0539">Nucleus</keyword>
<feature type="compositionally biased region" description="Polar residues" evidence="8">
    <location>
        <begin position="2200"/>
        <end position="2219"/>
    </location>
</feature>
<keyword evidence="2" id="KW-0479">Metal-binding</keyword>
<feature type="compositionally biased region" description="Basic and acidic residues" evidence="8">
    <location>
        <begin position="1260"/>
        <end position="1273"/>
    </location>
</feature>
<feature type="region of interest" description="Disordered" evidence="8">
    <location>
        <begin position="1286"/>
        <end position="1548"/>
    </location>
</feature>
<dbReference type="PRINTS" id="PR00929">
    <property type="entry name" value="ATHOOK"/>
</dbReference>
<evidence type="ECO:0000256" key="3">
    <source>
        <dbReference type="ARBA" id="ARBA00022737"/>
    </source>
</evidence>
<gene>
    <name evidence="11" type="primary">LOC115222603</name>
</gene>
<dbReference type="InterPro" id="IPR013087">
    <property type="entry name" value="Znf_C2H2_type"/>
</dbReference>
<evidence type="ECO:0000256" key="1">
    <source>
        <dbReference type="ARBA" id="ARBA00004123"/>
    </source>
</evidence>
<dbReference type="SUPFAM" id="SSF57667">
    <property type="entry name" value="beta-beta-alpha zinc fingers"/>
    <property type="match status" value="2"/>
</dbReference>
<dbReference type="GO" id="GO:0001228">
    <property type="term" value="F:DNA-binding transcription activator activity, RNA polymerase II-specific"/>
    <property type="evidence" value="ECO:0007669"/>
    <property type="project" value="TreeGrafter"/>
</dbReference>
<feature type="compositionally biased region" description="Basic and acidic residues" evidence="8">
    <location>
        <begin position="1937"/>
        <end position="1955"/>
    </location>
</feature>
<feature type="compositionally biased region" description="Basic and acidic residues" evidence="8">
    <location>
        <begin position="1321"/>
        <end position="1534"/>
    </location>
</feature>
<dbReference type="GO" id="GO:0000978">
    <property type="term" value="F:RNA polymerase II cis-regulatory region sequence-specific DNA binding"/>
    <property type="evidence" value="ECO:0007669"/>
    <property type="project" value="TreeGrafter"/>
</dbReference>
<evidence type="ECO:0000256" key="7">
    <source>
        <dbReference type="PROSITE-ProRule" id="PRU00042"/>
    </source>
</evidence>
<dbReference type="Pfam" id="PF00096">
    <property type="entry name" value="zf-C2H2"/>
    <property type="match status" value="2"/>
</dbReference>
<feature type="compositionally biased region" description="Low complexity" evidence="8">
    <location>
        <begin position="1232"/>
        <end position="1245"/>
    </location>
</feature>
<feature type="region of interest" description="Disordered" evidence="8">
    <location>
        <begin position="2333"/>
        <end position="2368"/>
    </location>
</feature>
<organism evidence="10 11">
    <name type="scientific">Octopus sinensis</name>
    <name type="common">East Asian common octopus</name>
    <dbReference type="NCBI Taxonomy" id="2607531"/>
    <lineage>
        <taxon>Eukaryota</taxon>
        <taxon>Metazoa</taxon>
        <taxon>Spiralia</taxon>
        <taxon>Lophotrochozoa</taxon>
        <taxon>Mollusca</taxon>
        <taxon>Cephalopoda</taxon>
        <taxon>Coleoidea</taxon>
        <taxon>Octopodiformes</taxon>
        <taxon>Octopoda</taxon>
        <taxon>Incirrata</taxon>
        <taxon>Octopodidae</taxon>
        <taxon>Octopus</taxon>
    </lineage>
</organism>
<feature type="compositionally biased region" description="Low complexity" evidence="8">
    <location>
        <begin position="1192"/>
        <end position="1207"/>
    </location>
</feature>
<feature type="region of interest" description="Disordered" evidence="8">
    <location>
        <begin position="576"/>
        <end position="598"/>
    </location>
</feature>
<feature type="compositionally biased region" description="Polar residues" evidence="8">
    <location>
        <begin position="907"/>
        <end position="950"/>
    </location>
</feature>
<dbReference type="SMART" id="SM00384">
    <property type="entry name" value="AT_hook"/>
    <property type="match status" value="4"/>
</dbReference>
<feature type="compositionally biased region" description="Low complexity" evidence="8">
    <location>
        <begin position="768"/>
        <end position="789"/>
    </location>
</feature>
<dbReference type="GO" id="GO:0008270">
    <property type="term" value="F:zinc ion binding"/>
    <property type="evidence" value="ECO:0007669"/>
    <property type="project" value="UniProtKB-KW"/>
</dbReference>
<feature type="compositionally biased region" description="Basic and acidic residues" evidence="8">
    <location>
        <begin position="1892"/>
        <end position="1908"/>
    </location>
</feature>
<reference evidence="11" key="1">
    <citation type="submission" date="2025-08" db="UniProtKB">
        <authorList>
            <consortium name="RefSeq"/>
        </authorList>
    </citation>
    <scope>IDENTIFICATION</scope>
</reference>
<dbReference type="RefSeq" id="XP_036367449.1">
    <property type="nucleotide sequence ID" value="XM_036511556.1"/>
</dbReference>
<evidence type="ECO:0000256" key="2">
    <source>
        <dbReference type="ARBA" id="ARBA00022723"/>
    </source>
</evidence>
<evidence type="ECO:0000259" key="9">
    <source>
        <dbReference type="PROSITE" id="PS50157"/>
    </source>
</evidence>
<dbReference type="GO" id="GO:0005634">
    <property type="term" value="C:nucleus"/>
    <property type="evidence" value="ECO:0007669"/>
    <property type="project" value="UniProtKB-SubCell"/>
</dbReference>
<evidence type="ECO:0000313" key="11">
    <source>
        <dbReference type="RefSeq" id="XP_036367449.1"/>
    </source>
</evidence>
<feature type="compositionally biased region" description="Basic and acidic residues" evidence="8">
    <location>
        <begin position="1966"/>
        <end position="1983"/>
    </location>
</feature>
<name>A0A7E6FIB2_9MOLL</name>
<evidence type="ECO:0000256" key="4">
    <source>
        <dbReference type="ARBA" id="ARBA00022771"/>
    </source>
</evidence>
<keyword evidence="10" id="KW-1185">Reference proteome</keyword>
<evidence type="ECO:0000256" key="8">
    <source>
        <dbReference type="SAM" id="MobiDB-lite"/>
    </source>
</evidence>
<feature type="compositionally biased region" description="Acidic residues" evidence="8">
    <location>
        <begin position="2113"/>
        <end position="2127"/>
    </location>
</feature>
<feature type="compositionally biased region" description="Basic and acidic residues" evidence="8">
    <location>
        <begin position="1289"/>
        <end position="1298"/>
    </location>
</feature>
<feature type="compositionally biased region" description="Low complexity" evidence="8">
    <location>
        <begin position="826"/>
        <end position="842"/>
    </location>
</feature>
<dbReference type="PROSITE" id="PS50157">
    <property type="entry name" value="ZINC_FINGER_C2H2_2"/>
    <property type="match status" value="5"/>
</dbReference>
<sequence>MEISGNNLPQSINPDTIQTQDGSIQIPSTHVGSLTSESHAVTDVDIISGTSLSSVPGAIVTSAGVQQTQTVLVSPELFTTLPQVQPTSEGIETTEVTSTTLGGVTYAFIKGLDSSLGSQATCITTPKSILTGQSGGMDVELIPVDNVALQVMAVETKSNDKEKDQDKDDGSSIKHQMIQHAVLVQDPNSQISSLTGKDTEFMTTSGNVSLSVNNTYVCEDGSTLDSTPIQITSKDSKMEEKNPALEAAIQETYFQLDHNMLKSSGVDLNKATLQASADGAQFFVIDLSETEVQNSIPMEIETEQIIKEETVSIDSSAMNIDSNNDETNEVPTESSPYYVVQHVTKTDSDQPEKYFPIKQLPADLKGLVSLSPDIKSKETPVAISLQKDLETMQKSVAKEGDVLSVDPKASSNELLITNIQGGHEVIMVDIGSAASIVTETIKTSTDADLEGTEQKDNNQQYVFDVVGSEEQSAGNLLTAKSGSTLLTTTSTVTSTLGSTTTTSINTQAASKFRDAGQQTEKSRQAAEQKQSVLSATLPPKQTVVSQAVSQAKQVQVQSTSPSNPVVSSQHVQLINKQAGQSTSASTPSTINTSKQMQVTSQLPTKQTFVFAPKPAQVAQTSLLKQAQTTQQTLLKQPVTSASLPKLDQSQQSTVSKLVTTQPITYTQAKQSSQLQSAVTPSKLVPSKVSLISAPRPSTVSPQTITIKQPQAQQVSLQQMASMSKTGQSLLQPSQEAQVQSSVKTTPVQLKQTVTQPITLPQSKQIVLQSSTTSPQKQTQPQQITTWQVQSPVSKPAQSVQVKPGLQVLQPKPIQRLQPKEGVQAQASILQQQQQPKQIAKSPTTQVQMTSTQQLSAKTTTAQPVTKQIIVQQSPKTVTVQQQQSTKPITVQQQQQQSPKTVTIQQQPSKPVTLQQQQPSKPVTVQQQQPSKTVTIQQQQPSKPVTVQQQLSKPGTVQQATKSIIIQQPAKLVSAQQQPVKSVTIQQQVPVKSTAVQQQQPTKTISVQQQSEKPAVVLQQPAKSVTLVQQPAKSVTLVQQPPLKVTSLQQQQQTTKSVTVQQQTVKSTTLSQSEPGKTTVTQLPVKAVVSPQTQKPIVVQVQKPVQTTQAAVTQVSSQQTLKPSQPAVTTLVSIPSQQQLPKTVTETLVGQQQSAKSVNVQQLVSQQEPIIQKQVMSAASTLQQPQSKILSVTQPASTQPSTVQQQTSRLHESVPKGQTPESKIFSDVKSKDQQQSSTAQSQQLKSMRSLVVQPGKAPETVQKEKSLGTETKRTEAVLNTVKKAMVSQEVGKKPEHVQDVQKQTESLQKASKESGTPPVSVRRTEIPQEAGKKAEHLQDTAKKIDLSKDVAKKVELSKEAAKKMESSNEAAKKVEPSKDAAKKVEPSKDVGKRVEPPKDAVKKVESPKDAAKKVEPSKELGKKTESPKDAAKRAEPIKDAGKKVESAKDAAKKAEVQKDIGKRAEPVKKVESPKDAQKVKDVGRKEVSKDTGKKTEFAKDVEKTESPKKVEVSQETVKKAESLKEAAGKKAETTKETNQQSSMTKTVGELKSISINKPKEDAAVAGQTQTVKVQVPMTSILKQVGETNKEVQQVEPPQKMQKFDSPKYQLKSSTTSAAGHHLGVVSIPEMTVTTQANQAVVGTLESQVEVVSTPSNQVEIVSTPSNQVEIVSTPSNQVEIVSTPSNQIEVVSTPENKVEVVGASGNQLQVFGTQMSQLEVVGASGNQLTVVSTSGNQLALVSTPSNQLETFSISEQQLQVVAGGETLLQTVNSGEQPLEALDGQTQQQQLEAVVLQDQGTLSIQQLAASQQAVTEQQDDVQIIECATPDLTGNKGQTEAATPRRRGRPPKSTTPAASQATKSTDSEFETPKSSNRSLRVRSKETSGDESEPSATKETKQTKRKSSKETDLSEDAEQSVDSAGESKNESTLKRKRGRPRKDDPPKKAEKATTEKHDTPSSSQKRGRPRKDSLEKNYDVDSPEGRAKRQKISNEEEEEDEEEGRRRSGRIKKGQEEKSQKKSSPETSTKKKEKLSSKGKDAAKESPNVSKKAEDTLPRRGRPKSKETPKSAKKDAESIEVAEKSSGRRSKAASEKDGEPVASTSGIKYVRKRKAEFDDDEVPSEESDEAVSELSRIDLPSKVSMASPKKKARYFEDTAVGTSTIYDDSEDDDVDEDEEEEEEIEEVEEDDEDDDESDEYIGTVITSPRSKTMSYSHIKSSNESMRDMKQEPLEMEVEDMEGYIEDKNDNTIEDRDDREEIYELEEESLSRIICGDDGAVLTPIRVHRRRLDDKQDDIYNIDQIDEDEFLAAKNAAMQDKSPRTPQTPQFVEVETVFESPGRRSVQTQTDPRLRKKKFGPLGQEGEIDEIDADDGDLYRRRRRKKEESDFSLFEDEPKRKSVKRNTEEALKCPFCDKAFIGLVKHIKSKHRHEADYDEEMRNAKWRERIMKVSTQGGDEAGETCSECGKVTKNMKRHQELHQQNRMQSACPICGKVVLRTGISSHMRTVHSGRKPYKCPHCDYSSAFRGNLNTHIKGMHLHTRQYLCDVCKAAFKTLGALIGHTKRVHEGWKSPNQKIFICSVCEKRFTKKYHVDRHMLIHTGEKPHKCTDCGRCFNNKSNLMSHIQLVHKKLSPYQCDMCQETFKRKKLLLEHIGKVHVAAGEMAPLIKDEDDDDDEDEMLDDGMDDEEIDDMRKVTELVQSQAVYATVTDGSVAEGTYTAVVTDAAHELNNQTITTLQTEGGQETIIIVHTANPEEVAHAIVEQGDGTVQYETSGQTITGTTAAELFSQMQS</sequence>
<feature type="region of interest" description="Disordered" evidence="8">
    <location>
        <begin position="507"/>
        <end position="534"/>
    </location>
</feature>
<feature type="domain" description="C2H2-type" evidence="9">
    <location>
        <begin position="2603"/>
        <end position="2631"/>
    </location>
</feature>
<comment type="subcellular location">
    <subcellularLocation>
        <location evidence="1">Nucleus</location>
    </subcellularLocation>
</comment>